<dbReference type="Pfam" id="PF17219">
    <property type="entry name" value="YAF2_RYBP"/>
    <property type="match status" value="1"/>
</dbReference>
<dbReference type="Pfam" id="PF00641">
    <property type="entry name" value="Zn_ribbon_RanBP"/>
    <property type="match status" value="1"/>
</dbReference>
<evidence type="ECO:0000313" key="11">
    <source>
        <dbReference type="Ensembl" id="ENSEBUP00000007239.1"/>
    </source>
</evidence>
<sequence>MYGACTNTGRGGLSMGDRRSPSRPKRTAKAEEGSWDCSVCTYRNTAEAFKCSMCDVRKGTSTRKPKLNSQLAAQQFSPPPPQPKKEKKEKLEPVNASSSKRIKKQRPTLKDVDRSSPQHLAVTVGNVTVIITDFTEQMSGMTESTSFPEAGAHGSPTRRDHFCSASETGSSVPRSPEGSPKSAVSSEP</sequence>
<dbReference type="InterPro" id="IPR039958">
    <property type="entry name" value="RYBP/YAF2"/>
</dbReference>
<dbReference type="GO" id="GO:0005634">
    <property type="term" value="C:nucleus"/>
    <property type="evidence" value="ECO:0007669"/>
    <property type="project" value="UniProtKB-SubCell"/>
</dbReference>
<dbReference type="PROSITE" id="PS50199">
    <property type="entry name" value="ZF_RANBP2_2"/>
    <property type="match status" value="1"/>
</dbReference>
<feature type="compositionally biased region" description="Basic and acidic residues" evidence="9">
    <location>
        <begin position="83"/>
        <end position="92"/>
    </location>
</feature>
<evidence type="ECO:0000256" key="7">
    <source>
        <dbReference type="ARBA" id="ARBA00023242"/>
    </source>
</evidence>
<dbReference type="Ensembl" id="ENSEBUT00000007715.1">
    <property type="protein sequence ID" value="ENSEBUP00000007239.1"/>
    <property type="gene ID" value="ENSEBUG00000004738.1"/>
</dbReference>
<reference evidence="11" key="1">
    <citation type="submission" date="2025-08" db="UniProtKB">
        <authorList>
            <consortium name="Ensembl"/>
        </authorList>
    </citation>
    <scope>IDENTIFICATION</scope>
</reference>
<keyword evidence="3 8" id="KW-0863">Zinc-finger</keyword>
<dbReference type="GO" id="GO:0003712">
    <property type="term" value="F:transcription coregulator activity"/>
    <property type="evidence" value="ECO:0007669"/>
    <property type="project" value="TreeGrafter"/>
</dbReference>
<feature type="domain" description="RanBP2-type" evidence="10">
    <location>
        <begin position="31"/>
        <end position="60"/>
    </location>
</feature>
<dbReference type="SMART" id="SM00547">
    <property type="entry name" value="ZnF_RBZ"/>
    <property type="match status" value="1"/>
</dbReference>
<accession>A0A8C4NIC1</accession>
<dbReference type="InterPro" id="IPR033774">
    <property type="entry name" value="YAF2_RYBP"/>
</dbReference>
<keyword evidence="7" id="KW-0539">Nucleus</keyword>
<dbReference type="GeneTree" id="ENSGT00390000013995"/>
<dbReference type="SUPFAM" id="SSF90209">
    <property type="entry name" value="Ran binding protein zinc finger-like"/>
    <property type="match status" value="1"/>
</dbReference>
<evidence type="ECO:0000313" key="12">
    <source>
        <dbReference type="Proteomes" id="UP000694388"/>
    </source>
</evidence>
<keyword evidence="4" id="KW-0862">Zinc</keyword>
<evidence type="ECO:0000256" key="6">
    <source>
        <dbReference type="ARBA" id="ARBA00023163"/>
    </source>
</evidence>
<protein>
    <recommendedName>
        <fullName evidence="10">RanBP2-type domain-containing protein</fullName>
    </recommendedName>
</protein>
<dbReference type="PANTHER" id="PTHR12920">
    <property type="entry name" value="RYBP AND YAF2-RELATED"/>
    <property type="match status" value="1"/>
</dbReference>
<dbReference type="InterPro" id="IPR036443">
    <property type="entry name" value="Znf_RanBP2_sf"/>
</dbReference>
<evidence type="ECO:0000256" key="1">
    <source>
        <dbReference type="ARBA" id="ARBA00004123"/>
    </source>
</evidence>
<evidence type="ECO:0000256" key="9">
    <source>
        <dbReference type="SAM" id="MobiDB-lite"/>
    </source>
</evidence>
<dbReference type="GO" id="GO:0008270">
    <property type="term" value="F:zinc ion binding"/>
    <property type="evidence" value="ECO:0007669"/>
    <property type="project" value="UniProtKB-KW"/>
</dbReference>
<feature type="region of interest" description="Disordered" evidence="9">
    <location>
        <begin position="142"/>
        <end position="188"/>
    </location>
</feature>
<evidence type="ECO:0000256" key="8">
    <source>
        <dbReference type="PROSITE-ProRule" id="PRU00322"/>
    </source>
</evidence>
<keyword evidence="6" id="KW-0804">Transcription</keyword>
<feature type="compositionally biased region" description="Polar residues" evidence="9">
    <location>
        <begin position="67"/>
        <end position="76"/>
    </location>
</feature>
<dbReference type="PROSITE" id="PS01358">
    <property type="entry name" value="ZF_RANBP2_1"/>
    <property type="match status" value="1"/>
</dbReference>
<dbReference type="Proteomes" id="UP000694388">
    <property type="component" value="Unplaced"/>
</dbReference>
<dbReference type="PANTHER" id="PTHR12920:SF4">
    <property type="entry name" value="GEO03726P1"/>
    <property type="match status" value="1"/>
</dbReference>
<organism evidence="11 12">
    <name type="scientific">Eptatretus burgeri</name>
    <name type="common">Inshore hagfish</name>
    <dbReference type="NCBI Taxonomy" id="7764"/>
    <lineage>
        <taxon>Eukaryota</taxon>
        <taxon>Metazoa</taxon>
        <taxon>Chordata</taxon>
        <taxon>Craniata</taxon>
        <taxon>Vertebrata</taxon>
        <taxon>Cyclostomata</taxon>
        <taxon>Myxini</taxon>
        <taxon>Myxiniformes</taxon>
        <taxon>Myxinidae</taxon>
        <taxon>Eptatretinae</taxon>
        <taxon>Eptatretus</taxon>
    </lineage>
</organism>
<keyword evidence="12" id="KW-1185">Reference proteome</keyword>
<dbReference type="AlphaFoldDB" id="A0A8C4NIC1"/>
<feature type="region of interest" description="Disordered" evidence="9">
    <location>
        <begin position="1"/>
        <end position="34"/>
    </location>
</feature>
<reference evidence="11" key="2">
    <citation type="submission" date="2025-09" db="UniProtKB">
        <authorList>
            <consortium name="Ensembl"/>
        </authorList>
    </citation>
    <scope>IDENTIFICATION</scope>
</reference>
<comment type="subcellular location">
    <subcellularLocation>
        <location evidence="1">Nucleus</location>
    </subcellularLocation>
</comment>
<dbReference type="Gene3D" id="4.10.1060.10">
    <property type="entry name" value="Zinc finger, RanBP2-type"/>
    <property type="match status" value="1"/>
</dbReference>
<keyword evidence="2" id="KW-0479">Metal-binding</keyword>
<evidence type="ECO:0000256" key="5">
    <source>
        <dbReference type="ARBA" id="ARBA00023015"/>
    </source>
</evidence>
<dbReference type="GO" id="GO:0045893">
    <property type="term" value="P:positive regulation of DNA-templated transcription"/>
    <property type="evidence" value="ECO:0007669"/>
    <property type="project" value="InterPro"/>
</dbReference>
<evidence type="ECO:0000256" key="3">
    <source>
        <dbReference type="ARBA" id="ARBA00022771"/>
    </source>
</evidence>
<keyword evidence="5" id="KW-0805">Transcription regulation</keyword>
<feature type="region of interest" description="Disordered" evidence="9">
    <location>
        <begin position="59"/>
        <end position="117"/>
    </location>
</feature>
<evidence type="ECO:0000259" key="10">
    <source>
        <dbReference type="PROSITE" id="PS50199"/>
    </source>
</evidence>
<proteinExistence type="predicted"/>
<dbReference type="GO" id="GO:0003677">
    <property type="term" value="F:DNA binding"/>
    <property type="evidence" value="ECO:0007669"/>
    <property type="project" value="TreeGrafter"/>
</dbReference>
<dbReference type="InterPro" id="IPR001876">
    <property type="entry name" value="Znf_RanBP2"/>
</dbReference>
<evidence type="ECO:0000256" key="4">
    <source>
        <dbReference type="ARBA" id="ARBA00022833"/>
    </source>
</evidence>
<name>A0A8C4NIC1_EPTBU</name>
<evidence type="ECO:0000256" key="2">
    <source>
        <dbReference type="ARBA" id="ARBA00022723"/>
    </source>
</evidence>